<dbReference type="Pfam" id="PF00578">
    <property type="entry name" value="AhpC-TSA"/>
    <property type="match status" value="1"/>
</dbReference>
<feature type="chain" id="PRO_5038777942" evidence="2">
    <location>
        <begin position="20"/>
        <end position="189"/>
    </location>
</feature>
<dbReference type="PANTHER" id="PTHR42852">
    <property type="entry name" value="THIOL:DISULFIDE INTERCHANGE PROTEIN DSBE"/>
    <property type="match status" value="1"/>
</dbReference>
<protein>
    <submittedName>
        <fullName evidence="4">Redoxin domain-containing protein</fullName>
    </submittedName>
</protein>
<dbReference type="InterPro" id="IPR036249">
    <property type="entry name" value="Thioredoxin-like_sf"/>
</dbReference>
<name>A0A6I3NYP0_STRPA</name>
<sequence length="189" mass="21430">MKFIKYTCFSILSIALLSACSMEQSSESGMNNMSNQTMTNTTSSKHPLVGKEASDFELKDMKGNTVKLSDYRGKKVYLKFWATWCGPCRQSMPELNKLVEEKDRDFEILTIMAPGLQGEKTEEEFVKWFDQQDYKSVPVLYNPDGSSFADYQVRSIPTEVFIDSHGKIGHVQLGAISNEDAKKIIKDLQ</sequence>
<keyword evidence="2" id="KW-0732">Signal</keyword>
<dbReference type="CDD" id="cd02966">
    <property type="entry name" value="TlpA_like_family"/>
    <property type="match status" value="1"/>
</dbReference>
<dbReference type="SUPFAM" id="SSF52833">
    <property type="entry name" value="Thioredoxin-like"/>
    <property type="match status" value="1"/>
</dbReference>
<evidence type="ECO:0000256" key="1">
    <source>
        <dbReference type="ARBA" id="ARBA00023157"/>
    </source>
</evidence>
<dbReference type="PANTHER" id="PTHR42852:SF16">
    <property type="entry name" value="THIOL:DISULFIDE INTERCHANGE PROTEIN TLPA"/>
    <property type="match status" value="1"/>
</dbReference>
<feature type="signal peptide" evidence="2">
    <location>
        <begin position="1"/>
        <end position="19"/>
    </location>
</feature>
<dbReference type="RefSeq" id="WP_049497921.1">
    <property type="nucleotide sequence ID" value="NZ_CAXSNQ010000002.1"/>
</dbReference>
<keyword evidence="1" id="KW-1015">Disulfide bond</keyword>
<dbReference type="Proteomes" id="UP000430295">
    <property type="component" value="Unassembled WGS sequence"/>
</dbReference>
<evidence type="ECO:0000259" key="3">
    <source>
        <dbReference type="PROSITE" id="PS51352"/>
    </source>
</evidence>
<dbReference type="InterPro" id="IPR013766">
    <property type="entry name" value="Thioredoxin_domain"/>
</dbReference>
<organism evidence="4 5">
    <name type="scientific">Streptococcus parasanguinis</name>
    <dbReference type="NCBI Taxonomy" id="1318"/>
    <lineage>
        <taxon>Bacteria</taxon>
        <taxon>Bacillati</taxon>
        <taxon>Bacillota</taxon>
        <taxon>Bacilli</taxon>
        <taxon>Lactobacillales</taxon>
        <taxon>Streptococcaceae</taxon>
        <taxon>Streptococcus</taxon>
    </lineage>
</organism>
<evidence type="ECO:0000313" key="5">
    <source>
        <dbReference type="Proteomes" id="UP000430295"/>
    </source>
</evidence>
<dbReference type="Gene3D" id="3.40.30.10">
    <property type="entry name" value="Glutaredoxin"/>
    <property type="match status" value="1"/>
</dbReference>
<dbReference type="PROSITE" id="PS51352">
    <property type="entry name" value="THIOREDOXIN_2"/>
    <property type="match status" value="1"/>
</dbReference>
<gene>
    <name evidence="4" type="ORF">GMC75_05780</name>
</gene>
<dbReference type="GO" id="GO:0016209">
    <property type="term" value="F:antioxidant activity"/>
    <property type="evidence" value="ECO:0007669"/>
    <property type="project" value="InterPro"/>
</dbReference>
<feature type="domain" description="Thioredoxin" evidence="3">
    <location>
        <begin position="47"/>
        <end position="189"/>
    </location>
</feature>
<dbReference type="AlphaFoldDB" id="A0A6I3NYP0"/>
<dbReference type="PROSITE" id="PS51257">
    <property type="entry name" value="PROKAR_LIPOPROTEIN"/>
    <property type="match status" value="1"/>
</dbReference>
<comment type="caution">
    <text evidence="4">The sequence shown here is derived from an EMBL/GenBank/DDBJ whole genome shotgun (WGS) entry which is preliminary data.</text>
</comment>
<dbReference type="InterPro" id="IPR000866">
    <property type="entry name" value="AhpC/TSA"/>
</dbReference>
<accession>A0A6I3NYP0</accession>
<evidence type="ECO:0000256" key="2">
    <source>
        <dbReference type="SAM" id="SignalP"/>
    </source>
</evidence>
<dbReference type="GO" id="GO:0016491">
    <property type="term" value="F:oxidoreductase activity"/>
    <property type="evidence" value="ECO:0007669"/>
    <property type="project" value="InterPro"/>
</dbReference>
<evidence type="ECO:0000313" key="4">
    <source>
        <dbReference type="EMBL" id="MTR41191.1"/>
    </source>
</evidence>
<dbReference type="InterPro" id="IPR050553">
    <property type="entry name" value="Thioredoxin_ResA/DsbE_sf"/>
</dbReference>
<dbReference type="EMBL" id="WMYS01000002">
    <property type="protein sequence ID" value="MTR41191.1"/>
    <property type="molecule type" value="Genomic_DNA"/>
</dbReference>
<proteinExistence type="predicted"/>
<reference evidence="4 5" key="1">
    <citation type="journal article" date="2019" name="Nat. Med.">
        <title>A library of human gut bacterial isolates paired with longitudinal multiomics data enables mechanistic microbiome research.</title>
        <authorList>
            <person name="Poyet M."/>
            <person name="Groussin M."/>
            <person name="Gibbons S.M."/>
            <person name="Avila-Pacheco J."/>
            <person name="Jiang X."/>
            <person name="Kearney S.M."/>
            <person name="Perrotta A.R."/>
            <person name="Berdy B."/>
            <person name="Zhao S."/>
            <person name="Lieberman T.D."/>
            <person name="Swanson P.K."/>
            <person name="Smith M."/>
            <person name="Roesemann S."/>
            <person name="Alexander J.E."/>
            <person name="Rich S.A."/>
            <person name="Livny J."/>
            <person name="Vlamakis H."/>
            <person name="Clish C."/>
            <person name="Bullock K."/>
            <person name="Deik A."/>
            <person name="Scott J."/>
            <person name="Pierce K.A."/>
            <person name="Xavier R.J."/>
            <person name="Alm E.J."/>
        </authorList>
    </citation>
    <scope>NUCLEOTIDE SEQUENCE [LARGE SCALE GENOMIC DNA]</scope>
    <source>
        <strain evidence="4 5">BIOML-A18</strain>
    </source>
</reference>